<protein>
    <recommendedName>
        <fullName evidence="3">Peptidase MA-like domain-containing protein</fullName>
    </recommendedName>
</protein>
<evidence type="ECO:0000313" key="2">
    <source>
        <dbReference type="Proteomes" id="UP000177097"/>
    </source>
</evidence>
<accession>A0A1F7U018</accession>
<dbReference type="AlphaFoldDB" id="A0A1F7U018"/>
<sequence>MNEHKQIRHEQEPDERHRQTVDVTIKWIDGDPSSELEALAQEMFEKAVAYVQDIFGEGYPIPSLYHLHMISGKSHGNGGIIMYLSRELLLDALQGDATRRETEQSLIVHEFVHNVQEYEDLPMLAELLYLLEHGQETYIKEKICVAYLKDKLEKQYRDGLSKIAGWMGYSDGASFLNELTPASADRMKMIFQREIKKIMDELKTRRLEARRRRGT</sequence>
<comment type="caution">
    <text evidence="1">The sequence shown here is derived from an EMBL/GenBank/DDBJ whole genome shotgun (WGS) entry which is preliminary data.</text>
</comment>
<evidence type="ECO:0008006" key="3">
    <source>
        <dbReference type="Google" id="ProtNLM"/>
    </source>
</evidence>
<dbReference type="InterPro" id="IPR027268">
    <property type="entry name" value="Peptidase_M4/M1_CTD_sf"/>
</dbReference>
<dbReference type="EMBL" id="MGDX01000010">
    <property type="protein sequence ID" value="OGL71572.1"/>
    <property type="molecule type" value="Genomic_DNA"/>
</dbReference>
<dbReference type="Gene3D" id="1.10.390.10">
    <property type="entry name" value="Neutral Protease Domain 2"/>
    <property type="match status" value="1"/>
</dbReference>
<name>A0A1F7U018_9BACT</name>
<proteinExistence type="predicted"/>
<dbReference type="Proteomes" id="UP000177097">
    <property type="component" value="Unassembled WGS sequence"/>
</dbReference>
<evidence type="ECO:0000313" key="1">
    <source>
        <dbReference type="EMBL" id="OGL71572.1"/>
    </source>
</evidence>
<organism evidence="1 2">
    <name type="scientific">Candidatus Uhrbacteria bacterium RIFCSPHIGHO2_02_FULL_53_13</name>
    <dbReference type="NCBI Taxonomy" id="1802389"/>
    <lineage>
        <taxon>Bacteria</taxon>
        <taxon>Candidatus Uhriibacteriota</taxon>
    </lineage>
</organism>
<reference evidence="1 2" key="1">
    <citation type="journal article" date="2016" name="Nat. Commun.">
        <title>Thousands of microbial genomes shed light on interconnected biogeochemical processes in an aquifer system.</title>
        <authorList>
            <person name="Anantharaman K."/>
            <person name="Brown C.T."/>
            <person name="Hug L.A."/>
            <person name="Sharon I."/>
            <person name="Castelle C.J."/>
            <person name="Probst A.J."/>
            <person name="Thomas B.C."/>
            <person name="Singh A."/>
            <person name="Wilkins M.J."/>
            <person name="Karaoz U."/>
            <person name="Brodie E.L."/>
            <person name="Williams K.H."/>
            <person name="Hubbard S.S."/>
            <person name="Banfield J.F."/>
        </authorList>
    </citation>
    <scope>NUCLEOTIDE SEQUENCE [LARGE SCALE GENOMIC DNA]</scope>
</reference>
<gene>
    <name evidence="1" type="ORF">A3C17_02600</name>
</gene>